<name>A0A8J2Z3F9_9GAMM</name>
<dbReference type="GO" id="GO:0005886">
    <property type="term" value="C:plasma membrane"/>
    <property type="evidence" value="ECO:0007669"/>
    <property type="project" value="TreeGrafter"/>
</dbReference>
<evidence type="ECO:0000313" key="2">
    <source>
        <dbReference type="EMBL" id="GGF91051.1"/>
    </source>
</evidence>
<sequence length="1020" mass="110672">MKLPEICIKRPVLSFVLNAILVLCGLLSFSYVKLQFEPTVFKPVLMIQTNYPGASADVVQKDVTQQLVAAISGTENLSYIEATSMQDQSQIKLNFGNIDQEKFITAQSEVMRDIAGVNLPQNAQTPQIKQRGDGSQVMLIGFQDSNRSTESLTSYINDTITKQLAQIPGVGDVQVYSEGSALRIELDPKAMAILKISAIDVVNKLEQLNRNVSAGQLITNNNTYTINVDSALDSISKFENLIIAKHNGKLIYLKQIAKVYLGNLSLANGSISIIDGKPGVVVNVSQTSDANPIDVANAVAKAVQQMQGSLPPGMKASVLFNVATSLKASLYEVIKTIIEAIILVSLISLLFLGRFRAALVPIVTLPVCLIGVFVIIWPLGFSINMMTLLAIVLAVGLVVDDAIVVLENCYRYMQKGYNAFDAAILGSKEIGFAIIGMTITLVAVYIPIAFMNDKSAVFFREFAFTLAASVLISGFVALTLSPTMCAHTLGNAKENRYEKFVTRVFASCEKAYKKSLYFVLQVRFWIIAIFVILIIAGIGLFRSMPTALQPNDTIGVVGVNIVGQSNASSDFIMQKLDEIQSKLPSKVFDHSFGFVDTQSGQTSGFSMNILKEDQVTNAYKVARELNGIIKNTQGIQGSSWVFPLSGRNQSGDGDIQMYLLSMDDYQTLYKKAESLINILEKLPSISYASIGSAADSGQFDMNINYINAALLDVDPANIQTILNIMFGGWQLSRDYETGGESFPIYVQLPKKDLKSFGVLNRLYIKTDSGGWVQLGRLVSISPVVKIPYLTTYNQMHAMSISVNLQPNASMGQVVEQIKAITEQLLPGTSLAFKGDAKDMLEGNNSMIIIFIAGLLFIYLVLAALFESFIDPFIILLTVPLCVIGALLGLKLIGGTLNIYTDIGLITLIGLVSKHGVLIVQFSNELLAKGASLNEAVIKGAATRLRPILMTSATMILGAIPLLLSTGVGEHARQQIGMVIVAGLLLGSLFSLFIVPVAYQLLKSIRTNKSSKISSIANTVQ</sequence>
<dbReference type="Pfam" id="PF00873">
    <property type="entry name" value="ACR_tran"/>
    <property type="match status" value="1"/>
</dbReference>
<dbReference type="OrthoDB" id="5613295at2"/>
<dbReference type="PANTHER" id="PTHR32063">
    <property type="match status" value="1"/>
</dbReference>
<feature type="transmembrane region" description="Helical" evidence="1">
    <location>
        <begin position="430"/>
        <end position="450"/>
    </location>
</feature>
<dbReference type="SUPFAM" id="SSF82693">
    <property type="entry name" value="Multidrug efflux transporter AcrB pore domain, PN1, PN2, PC1 and PC2 subdomains"/>
    <property type="match status" value="2"/>
</dbReference>
<reference evidence="2" key="2">
    <citation type="submission" date="2020-09" db="EMBL/GenBank/DDBJ databases">
        <authorList>
            <person name="Sun Q."/>
            <person name="Zhou Y."/>
        </authorList>
    </citation>
    <scope>NUCLEOTIDE SEQUENCE</scope>
    <source>
        <strain evidence="2">CGMCC 1.15758</strain>
    </source>
</reference>
<dbReference type="InterPro" id="IPR001036">
    <property type="entry name" value="Acrflvin-R"/>
</dbReference>
<dbReference type="GO" id="GO:0042910">
    <property type="term" value="F:xenobiotic transmembrane transporter activity"/>
    <property type="evidence" value="ECO:0007669"/>
    <property type="project" value="TreeGrafter"/>
</dbReference>
<organism evidence="2 3">
    <name type="scientific">Cysteiniphilum litorale</name>
    <dbReference type="NCBI Taxonomy" id="2056700"/>
    <lineage>
        <taxon>Bacteria</taxon>
        <taxon>Pseudomonadati</taxon>
        <taxon>Pseudomonadota</taxon>
        <taxon>Gammaproteobacteria</taxon>
        <taxon>Thiotrichales</taxon>
        <taxon>Fastidiosibacteraceae</taxon>
        <taxon>Cysteiniphilum</taxon>
    </lineage>
</organism>
<dbReference type="InterPro" id="IPR027463">
    <property type="entry name" value="AcrB_DN_DC_subdom"/>
</dbReference>
<dbReference type="Gene3D" id="3.30.70.1320">
    <property type="entry name" value="Multidrug efflux transporter AcrB pore domain like"/>
    <property type="match status" value="1"/>
</dbReference>
<feature type="transmembrane region" description="Helical" evidence="1">
    <location>
        <begin position="872"/>
        <end position="892"/>
    </location>
</feature>
<feature type="transmembrane region" description="Helical" evidence="1">
    <location>
        <begin position="975"/>
        <end position="1001"/>
    </location>
</feature>
<feature type="transmembrane region" description="Helical" evidence="1">
    <location>
        <begin position="522"/>
        <end position="541"/>
    </location>
</feature>
<feature type="transmembrane region" description="Helical" evidence="1">
    <location>
        <begin position="12"/>
        <end position="32"/>
    </location>
</feature>
<reference evidence="2" key="1">
    <citation type="journal article" date="2014" name="Int. J. Syst. Evol. Microbiol.">
        <title>Complete genome sequence of Corynebacterium casei LMG S-19264T (=DSM 44701T), isolated from a smear-ripened cheese.</title>
        <authorList>
            <consortium name="US DOE Joint Genome Institute (JGI-PGF)"/>
            <person name="Walter F."/>
            <person name="Albersmeier A."/>
            <person name="Kalinowski J."/>
            <person name="Ruckert C."/>
        </authorList>
    </citation>
    <scope>NUCLEOTIDE SEQUENCE</scope>
    <source>
        <strain evidence="2">CGMCC 1.15758</strain>
    </source>
</reference>
<dbReference type="SUPFAM" id="SSF82714">
    <property type="entry name" value="Multidrug efflux transporter AcrB TolC docking domain, DN and DC subdomains"/>
    <property type="match status" value="2"/>
</dbReference>
<protein>
    <submittedName>
        <fullName evidence="2">Multidrug transporter AcrB</fullName>
    </submittedName>
</protein>
<evidence type="ECO:0000256" key="1">
    <source>
        <dbReference type="SAM" id="Phobius"/>
    </source>
</evidence>
<dbReference type="SUPFAM" id="SSF82866">
    <property type="entry name" value="Multidrug efflux transporter AcrB transmembrane domain"/>
    <property type="match status" value="2"/>
</dbReference>
<dbReference type="AlphaFoldDB" id="A0A8J2Z3F9"/>
<feature type="transmembrane region" description="Helical" evidence="1">
    <location>
        <begin position="333"/>
        <end position="352"/>
    </location>
</feature>
<feature type="transmembrane region" description="Helical" evidence="1">
    <location>
        <begin position="846"/>
        <end position="865"/>
    </location>
</feature>
<gene>
    <name evidence="2" type="ORF">GCM10010995_05420</name>
</gene>
<comment type="caution">
    <text evidence="2">The sequence shown here is derived from an EMBL/GenBank/DDBJ whole genome shotgun (WGS) entry which is preliminary data.</text>
</comment>
<feature type="transmembrane region" description="Helical" evidence="1">
    <location>
        <begin position="385"/>
        <end position="409"/>
    </location>
</feature>
<dbReference type="EMBL" id="BMJS01000003">
    <property type="protein sequence ID" value="GGF91051.1"/>
    <property type="molecule type" value="Genomic_DNA"/>
</dbReference>
<keyword evidence="3" id="KW-1185">Reference proteome</keyword>
<evidence type="ECO:0000313" key="3">
    <source>
        <dbReference type="Proteomes" id="UP000636949"/>
    </source>
</evidence>
<dbReference type="PRINTS" id="PR00702">
    <property type="entry name" value="ACRIFLAVINRP"/>
</dbReference>
<feature type="transmembrane region" description="Helical" evidence="1">
    <location>
        <begin position="944"/>
        <end position="963"/>
    </location>
</feature>
<keyword evidence="1" id="KW-0472">Membrane</keyword>
<keyword evidence="1" id="KW-1133">Transmembrane helix</keyword>
<dbReference type="Gene3D" id="3.30.70.1430">
    <property type="entry name" value="Multidrug efflux transporter AcrB pore domain"/>
    <property type="match status" value="2"/>
</dbReference>
<feature type="transmembrane region" description="Helical" evidence="1">
    <location>
        <begin position="898"/>
        <end position="923"/>
    </location>
</feature>
<dbReference type="Gene3D" id="1.20.1640.10">
    <property type="entry name" value="Multidrug efflux transporter AcrB transmembrane domain"/>
    <property type="match status" value="2"/>
</dbReference>
<dbReference type="Gene3D" id="3.30.70.1440">
    <property type="entry name" value="Multidrug efflux transporter AcrB pore domain"/>
    <property type="match status" value="1"/>
</dbReference>
<dbReference type="Proteomes" id="UP000636949">
    <property type="component" value="Unassembled WGS sequence"/>
</dbReference>
<dbReference type="RefSeq" id="WP_117001633.1">
    <property type="nucleotide sequence ID" value="NZ_BMJS01000003.1"/>
</dbReference>
<accession>A0A8J2Z3F9</accession>
<keyword evidence="1" id="KW-0812">Transmembrane</keyword>
<proteinExistence type="predicted"/>
<dbReference type="PANTHER" id="PTHR32063:SF23">
    <property type="entry name" value="HAE1 FAMILY EFFLLUX PUMP PERMEASE COMPONENT"/>
    <property type="match status" value="1"/>
</dbReference>
<feature type="transmembrane region" description="Helical" evidence="1">
    <location>
        <begin position="462"/>
        <end position="480"/>
    </location>
</feature>
<dbReference type="Gene3D" id="3.30.2090.10">
    <property type="entry name" value="Multidrug efflux transporter AcrB TolC docking domain, DN and DC subdomains"/>
    <property type="match status" value="2"/>
</dbReference>
<feature type="transmembrane region" description="Helical" evidence="1">
    <location>
        <begin position="359"/>
        <end position="379"/>
    </location>
</feature>